<protein>
    <submittedName>
        <fullName evidence="1">Uncharacterized protein</fullName>
    </submittedName>
</protein>
<dbReference type="InterPro" id="IPR038668">
    <property type="entry name" value="Lipid-bd_sf"/>
</dbReference>
<reference evidence="1" key="1">
    <citation type="submission" date="2019-03" db="EMBL/GenBank/DDBJ databases">
        <title>Single cell metagenomics reveals metabolic interactions within the superorganism composed of flagellate Streblomastix strix and complex community of Bacteroidetes bacteria on its surface.</title>
        <authorList>
            <person name="Treitli S.C."/>
            <person name="Kolisko M."/>
            <person name="Husnik F."/>
            <person name="Keeling P."/>
            <person name="Hampl V."/>
        </authorList>
    </citation>
    <scope>NUCLEOTIDE SEQUENCE</scope>
    <source>
        <strain evidence="1">STM</strain>
    </source>
</reference>
<accession>A0A5J4QGM9</accession>
<dbReference type="EMBL" id="SNRY01003650">
    <property type="protein sequence ID" value="KAA6320230.1"/>
    <property type="molecule type" value="Genomic_DNA"/>
</dbReference>
<organism evidence="1">
    <name type="scientific">termite gut metagenome</name>
    <dbReference type="NCBI Taxonomy" id="433724"/>
    <lineage>
        <taxon>unclassified sequences</taxon>
        <taxon>metagenomes</taxon>
        <taxon>organismal metagenomes</taxon>
    </lineage>
</organism>
<proteinExistence type="predicted"/>
<comment type="caution">
    <text evidence="1">The sequence shown here is derived from an EMBL/GenBank/DDBJ whole genome shotgun (WGS) entry which is preliminary data.</text>
</comment>
<dbReference type="PROSITE" id="PS51257">
    <property type="entry name" value="PROKAR_LIPOPROTEIN"/>
    <property type="match status" value="1"/>
</dbReference>
<dbReference type="AlphaFoldDB" id="A0A5J4QGM9"/>
<evidence type="ECO:0000313" key="1">
    <source>
        <dbReference type="EMBL" id="KAA6320230.1"/>
    </source>
</evidence>
<dbReference type="InterPro" id="IPR024404">
    <property type="entry name" value="Lipid-bd_put"/>
</dbReference>
<dbReference type="Pfam" id="PF12888">
    <property type="entry name" value="Lipid_bd"/>
    <property type="match status" value="1"/>
</dbReference>
<name>A0A5J4QGM9_9ZZZZ</name>
<sequence length="187" mass="21200">MKKYIIVLFVACAFALTGCESEATEPGGTAVEKMAGDWWVTYQSSMEEYEYLFEDTGAMPDENDIENWTWDYLYDDSHSHLYTFNTAANLPTEMFITDKGNYWDYEVKASVNYEERAFTCPTTPNLSYEGCDITIIGGKILEGAATTPSGMPTDSIVFYIKFSDDEYGFTYTKASGFRRTGFEADDF</sequence>
<gene>
    <name evidence="1" type="ORF">EZS27_029972</name>
</gene>
<dbReference type="Gene3D" id="2.40.128.220">
    <property type="match status" value="1"/>
</dbReference>